<evidence type="ECO:0000313" key="2">
    <source>
        <dbReference type="EMBL" id="QSF43606.1"/>
    </source>
</evidence>
<dbReference type="Proteomes" id="UP000663452">
    <property type="component" value="Chromosome"/>
</dbReference>
<reference evidence="2 3" key="1">
    <citation type="submission" date="2021-02" db="EMBL/GenBank/DDBJ databases">
        <title>Paenibacillus tianjinensis sp. nov.</title>
        <authorList>
            <person name="Liu H."/>
        </authorList>
    </citation>
    <scope>NUCLEOTIDE SEQUENCE [LARGE SCALE GENOMIC DNA]</scope>
    <source>
        <strain evidence="2 3">TB2019</strain>
    </source>
</reference>
<feature type="transmembrane region" description="Helical" evidence="1">
    <location>
        <begin position="140"/>
        <end position="160"/>
    </location>
</feature>
<feature type="transmembrane region" description="Helical" evidence="1">
    <location>
        <begin position="12"/>
        <end position="31"/>
    </location>
</feature>
<keyword evidence="1" id="KW-0812">Transmembrane</keyword>
<gene>
    <name evidence="2" type="ORF">JRJ22_20315</name>
</gene>
<protein>
    <submittedName>
        <fullName evidence="2">Uncharacterized protein</fullName>
    </submittedName>
</protein>
<keyword evidence="1" id="KW-1133">Transmembrane helix</keyword>
<keyword evidence="3" id="KW-1185">Reference proteome</keyword>
<dbReference type="RefSeq" id="WP_206101236.1">
    <property type="nucleotide sequence ID" value="NZ_CP070969.1"/>
</dbReference>
<evidence type="ECO:0000313" key="3">
    <source>
        <dbReference type="Proteomes" id="UP000663452"/>
    </source>
</evidence>
<evidence type="ECO:0000256" key="1">
    <source>
        <dbReference type="SAM" id="Phobius"/>
    </source>
</evidence>
<dbReference type="EMBL" id="CP070969">
    <property type="protein sequence ID" value="QSF43606.1"/>
    <property type="molecule type" value="Genomic_DNA"/>
</dbReference>
<feature type="transmembrane region" description="Helical" evidence="1">
    <location>
        <begin position="116"/>
        <end position="134"/>
    </location>
</feature>
<keyword evidence="1" id="KW-0472">Membrane</keyword>
<name>A0ABX7L8J5_9BACL</name>
<sequence>MFDNQNKVWSTLILFIILGLLVYGGATEIFIPSGASLEIKVFNMNFTGEFPHIYTSINTDLTVLHGIQNGVALTGKIIWSGLKSVWADYIQGFQEGLKLKIVWLILGIPLEIIKNFFKYFILFFLMIINLFVFGGNNYQIALAVSALILPALAVALYTMYPSKSKDIRQEW</sequence>
<organism evidence="2 3">
    <name type="scientific">Paenibacillus tianjinensis</name>
    <dbReference type="NCBI Taxonomy" id="2810347"/>
    <lineage>
        <taxon>Bacteria</taxon>
        <taxon>Bacillati</taxon>
        <taxon>Bacillota</taxon>
        <taxon>Bacilli</taxon>
        <taxon>Bacillales</taxon>
        <taxon>Paenibacillaceae</taxon>
        <taxon>Paenibacillus</taxon>
    </lineage>
</organism>
<accession>A0ABX7L8J5</accession>
<proteinExistence type="predicted"/>